<keyword evidence="10" id="KW-1185">Reference proteome</keyword>
<comment type="caution">
    <text evidence="9">The sequence shown here is derived from an EMBL/GenBank/DDBJ whole genome shotgun (WGS) entry which is preliminary data.</text>
</comment>
<proteinExistence type="inferred from homology"/>
<keyword evidence="4 8" id="KW-0812">Transmembrane</keyword>
<reference evidence="9" key="1">
    <citation type="journal article" date="2023" name="Insect Mol. Biol.">
        <title>Genome sequencing provides insights into the evolution of gene families encoding plant cell wall-degrading enzymes in longhorned beetles.</title>
        <authorList>
            <person name="Shin N.R."/>
            <person name="Okamura Y."/>
            <person name="Kirsch R."/>
            <person name="Pauchet Y."/>
        </authorList>
    </citation>
    <scope>NUCLEOTIDE SEQUENCE</scope>
    <source>
        <strain evidence="9">RBIC_L_NR</strain>
    </source>
</reference>
<dbReference type="GO" id="GO:0005044">
    <property type="term" value="F:scavenger receptor activity"/>
    <property type="evidence" value="ECO:0007669"/>
    <property type="project" value="TreeGrafter"/>
</dbReference>
<name>A0AAV8X0T0_9CUCU</name>
<evidence type="ECO:0000256" key="6">
    <source>
        <dbReference type="ARBA" id="ARBA00023136"/>
    </source>
</evidence>
<evidence type="ECO:0000313" key="9">
    <source>
        <dbReference type="EMBL" id="KAJ8932389.1"/>
    </source>
</evidence>
<dbReference type="EMBL" id="JANEYF010004053">
    <property type="protein sequence ID" value="KAJ8932389.1"/>
    <property type="molecule type" value="Genomic_DNA"/>
</dbReference>
<evidence type="ECO:0000256" key="4">
    <source>
        <dbReference type="ARBA" id="ARBA00022692"/>
    </source>
</evidence>
<keyword evidence="6 8" id="KW-0472">Membrane</keyword>
<evidence type="ECO:0000256" key="1">
    <source>
        <dbReference type="ARBA" id="ARBA00004236"/>
    </source>
</evidence>
<evidence type="ECO:0000256" key="8">
    <source>
        <dbReference type="SAM" id="Phobius"/>
    </source>
</evidence>
<evidence type="ECO:0000256" key="7">
    <source>
        <dbReference type="ARBA" id="ARBA00023180"/>
    </source>
</evidence>
<dbReference type="PANTHER" id="PTHR11923">
    <property type="entry name" value="SCAVENGER RECEPTOR CLASS B TYPE-1 SR-B1"/>
    <property type="match status" value="1"/>
</dbReference>
<evidence type="ECO:0000256" key="5">
    <source>
        <dbReference type="ARBA" id="ARBA00022989"/>
    </source>
</evidence>
<keyword evidence="7" id="KW-0325">Glycoprotein</keyword>
<evidence type="ECO:0000313" key="10">
    <source>
        <dbReference type="Proteomes" id="UP001162156"/>
    </source>
</evidence>
<comment type="subcellular location">
    <subcellularLocation>
        <location evidence="1">Cell membrane</location>
    </subcellularLocation>
</comment>
<gene>
    <name evidence="9" type="ORF">NQ314_014700</name>
</gene>
<evidence type="ECO:0000256" key="3">
    <source>
        <dbReference type="ARBA" id="ARBA00022475"/>
    </source>
</evidence>
<keyword evidence="3" id="KW-1003">Cell membrane</keyword>
<protein>
    <submittedName>
        <fullName evidence="9">Uncharacterized protein</fullName>
    </submittedName>
</protein>
<comment type="similarity">
    <text evidence="2">Belongs to the CD36 family.</text>
</comment>
<sequence length="306" mass="35271">MPNLGVLLIPSYFYDAPFFTKFAINLMMRTLKSHPFIETTIQNFLWNITDPILDLAQKLAPNLVPTKNMGILDRIYADFVDNVTVYVGSGYGHRNFFLIDKYDGSEYLPHYGNKCIDKVVNSSEEDVKKYGVNAYKYDLTPSMFDRTIPSYDDCYQGIPKLPNGLSDASMCYFGIPVAASFPHYLYGDDVIKTYNTGIPLHGIARSQSNLVMKNMRGFNEKIQRFSDISIPLVWMEYNQVGIPWYIEWLIYFVVILVPTCQHIFTTFLICLGTCLIIFYTRKRKQSKSQLIKNKTLTFESTVFLKP</sequence>
<dbReference type="InterPro" id="IPR002159">
    <property type="entry name" value="CD36_fam"/>
</dbReference>
<organism evidence="9 10">
    <name type="scientific">Rhamnusium bicolor</name>
    <dbReference type="NCBI Taxonomy" id="1586634"/>
    <lineage>
        <taxon>Eukaryota</taxon>
        <taxon>Metazoa</taxon>
        <taxon>Ecdysozoa</taxon>
        <taxon>Arthropoda</taxon>
        <taxon>Hexapoda</taxon>
        <taxon>Insecta</taxon>
        <taxon>Pterygota</taxon>
        <taxon>Neoptera</taxon>
        <taxon>Endopterygota</taxon>
        <taxon>Coleoptera</taxon>
        <taxon>Polyphaga</taxon>
        <taxon>Cucujiformia</taxon>
        <taxon>Chrysomeloidea</taxon>
        <taxon>Cerambycidae</taxon>
        <taxon>Lepturinae</taxon>
        <taxon>Rhagiini</taxon>
        <taxon>Rhamnusium</taxon>
    </lineage>
</organism>
<accession>A0AAV8X0T0</accession>
<dbReference type="GO" id="GO:0005886">
    <property type="term" value="C:plasma membrane"/>
    <property type="evidence" value="ECO:0007669"/>
    <property type="project" value="UniProtKB-SubCell"/>
</dbReference>
<dbReference type="Pfam" id="PF01130">
    <property type="entry name" value="CD36"/>
    <property type="match status" value="3"/>
</dbReference>
<dbReference type="PANTHER" id="PTHR11923:SF89">
    <property type="entry name" value="GH15894P"/>
    <property type="match status" value="1"/>
</dbReference>
<dbReference type="Proteomes" id="UP001162156">
    <property type="component" value="Unassembled WGS sequence"/>
</dbReference>
<dbReference type="AlphaFoldDB" id="A0AAV8X0T0"/>
<feature type="transmembrane region" description="Helical" evidence="8">
    <location>
        <begin position="248"/>
        <end position="279"/>
    </location>
</feature>
<evidence type="ECO:0000256" key="2">
    <source>
        <dbReference type="ARBA" id="ARBA00010532"/>
    </source>
</evidence>
<dbReference type="GO" id="GO:0005737">
    <property type="term" value="C:cytoplasm"/>
    <property type="evidence" value="ECO:0007669"/>
    <property type="project" value="TreeGrafter"/>
</dbReference>
<keyword evidence="5 8" id="KW-1133">Transmembrane helix</keyword>